<keyword evidence="1" id="KW-0472">Membrane</keyword>
<evidence type="ECO:0000256" key="1">
    <source>
        <dbReference type="SAM" id="Phobius"/>
    </source>
</evidence>
<evidence type="ECO:0000313" key="2">
    <source>
        <dbReference type="EMBL" id="JAE15236.1"/>
    </source>
</evidence>
<accession>A0A0A9FY49</accession>
<dbReference type="EMBL" id="GBRH01182660">
    <property type="protein sequence ID" value="JAE15236.1"/>
    <property type="molecule type" value="Transcribed_RNA"/>
</dbReference>
<keyword evidence="1" id="KW-0812">Transmembrane</keyword>
<organism evidence="2">
    <name type="scientific">Arundo donax</name>
    <name type="common">Giant reed</name>
    <name type="synonym">Donax arundinaceus</name>
    <dbReference type="NCBI Taxonomy" id="35708"/>
    <lineage>
        <taxon>Eukaryota</taxon>
        <taxon>Viridiplantae</taxon>
        <taxon>Streptophyta</taxon>
        <taxon>Embryophyta</taxon>
        <taxon>Tracheophyta</taxon>
        <taxon>Spermatophyta</taxon>
        <taxon>Magnoliopsida</taxon>
        <taxon>Liliopsida</taxon>
        <taxon>Poales</taxon>
        <taxon>Poaceae</taxon>
        <taxon>PACMAD clade</taxon>
        <taxon>Arundinoideae</taxon>
        <taxon>Arundineae</taxon>
        <taxon>Arundo</taxon>
    </lineage>
</organism>
<protein>
    <submittedName>
        <fullName evidence="2">Uncharacterized protein</fullName>
    </submittedName>
</protein>
<keyword evidence="1" id="KW-1133">Transmembrane helix</keyword>
<feature type="transmembrane region" description="Helical" evidence="1">
    <location>
        <begin position="20"/>
        <end position="39"/>
    </location>
</feature>
<name>A0A0A9FY49_ARUDO</name>
<reference evidence="2" key="1">
    <citation type="submission" date="2014-09" db="EMBL/GenBank/DDBJ databases">
        <authorList>
            <person name="Magalhaes I.L.F."/>
            <person name="Oliveira U."/>
            <person name="Santos F.R."/>
            <person name="Vidigal T.H.D.A."/>
            <person name="Brescovit A.D."/>
            <person name="Santos A.J."/>
        </authorList>
    </citation>
    <scope>NUCLEOTIDE SEQUENCE</scope>
    <source>
        <tissue evidence="2">Shoot tissue taken approximately 20 cm above the soil surface</tissue>
    </source>
</reference>
<dbReference type="AlphaFoldDB" id="A0A0A9FY49"/>
<proteinExistence type="predicted"/>
<reference evidence="2" key="2">
    <citation type="journal article" date="2015" name="Data Brief">
        <title>Shoot transcriptome of the giant reed, Arundo donax.</title>
        <authorList>
            <person name="Barrero R.A."/>
            <person name="Guerrero F.D."/>
            <person name="Moolhuijzen P."/>
            <person name="Goolsby J.A."/>
            <person name="Tidwell J."/>
            <person name="Bellgard S.E."/>
            <person name="Bellgard M.I."/>
        </authorList>
    </citation>
    <scope>NUCLEOTIDE SEQUENCE</scope>
    <source>
        <tissue evidence="2">Shoot tissue taken approximately 20 cm above the soil surface</tissue>
    </source>
</reference>
<sequence length="47" mass="5233">MLSPLELSFLCSTNPGLILFILYLLLCNAFCTPGIILLLRCTELCEN</sequence>